<feature type="non-terminal residue" evidence="2">
    <location>
        <position position="1"/>
    </location>
</feature>
<feature type="region of interest" description="Disordered" evidence="1">
    <location>
        <begin position="67"/>
        <end position="129"/>
    </location>
</feature>
<comment type="caution">
    <text evidence="2">The sequence shown here is derived from an EMBL/GenBank/DDBJ whole genome shotgun (WGS) entry which is preliminary data.</text>
</comment>
<dbReference type="EMBL" id="CAMGYJ010000011">
    <property type="protein sequence ID" value="CAI0558713.1"/>
    <property type="molecule type" value="Genomic_DNA"/>
</dbReference>
<protein>
    <submittedName>
        <fullName evidence="2">Uncharacterized protein</fullName>
    </submittedName>
</protein>
<gene>
    <name evidence="2" type="ORF">LITE_LOCUS48886</name>
</gene>
<evidence type="ECO:0000313" key="3">
    <source>
        <dbReference type="Proteomes" id="UP001154282"/>
    </source>
</evidence>
<dbReference type="Proteomes" id="UP001154282">
    <property type="component" value="Unassembled WGS sequence"/>
</dbReference>
<proteinExistence type="predicted"/>
<sequence>NSPTTFFGLKTRQLSRKRPPLSPSLFFLYGRTKQKERTTCPLLLACFPEENDSPPLCKHTAPLSLSLVNPSTSSKTKEKTRGASPFPFTADLLSSRSAAGDSNLGEEEKGKEGSAGDEGKSTTGERKEEIWVPRFCRRQRFG</sequence>
<keyword evidence="3" id="KW-1185">Reference proteome</keyword>
<accession>A0AAV0RM92</accession>
<evidence type="ECO:0000256" key="1">
    <source>
        <dbReference type="SAM" id="MobiDB-lite"/>
    </source>
</evidence>
<evidence type="ECO:0000313" key="2">
    <source>
        <dbReference type="EMBL" id="CAI0558713.1"/>
    </source>
</evidence>
<organism evidence="2 3">
    <name type="scientific">Linum tenue</name>
    <dbReference type="NCBI Taxonomy" id="586396"/>
    <lineage>
        <taxon>Eukaryota</taxon>
        <taxon>Viridiplantae</taxon>
        <taxon>Streptophyta</taxon>
        <taxon>Embryophyta</taxon>
        <taxon>Tracheophyta</taxon>
        <taxon>Spermatophyta</taxon>
        <taxon>Magnoliopsida</taxon>
        <taxon>eudicotyledons</taxon>
        <taxon>Gunneridae</taxon>
        <taxon>Pentapetalae</taxon>
        <taxon>rosids</taxon>
        <taxon>fabids</taxon>
        <taxon>Malpighiales</taxon>
        <taxon>Linaceae</taxon>
        <taxon>Linum</taxon>
    </lineage>
</organism>
<name>A0AAV0RM92_9ROSI</name>
<feature type="compositionally biased region" description="Basic and acidic residues" evidence="1">
    <location>
        <begin position="106"/>
        <end position="129"/>
    </location>
</feature>
<dbReference type="AlphaFoldDB" id="A0AAV0RM92"/>
<reference evidence="2" key="1">
    <citation type="submission" date="2022-08" db="EMBL/GenBank/DDBJ databases">
        <authorList>
            <person name="Gutierrez-Valencia J."/>
        </authorList>
    </citation>
    <scope>NUCLEOTIDE SEQUENCE</scope>
</reference>